<dbReference type="GO" id="GO:0016491">
    <property type="term" value="F:oxidoreductase activity"/>
    <property type="evidence" value="ECO:0007669"/>
    <property type="project" value="UniProtKB-KW"/>
</dbReference>
<keyword evidence="3" id="KW-0560">Oxidoreductase</keyword>
<keyword evidence="1" id="KW-0285">Flavoprotein</keyword>
<evidence type="ECO:0000313" key="6">
    <source>
        <dbReference type="Proteomes" id="UP000466187"/>
    </source>
</evidence>
<evidence type="ECO:0000256" key="3">
    <source>
        <dbReference type="ARBA" id="ARBA00023002"/>
    </source>
</evidence>
<dbReference type="PANTHER" id="PTHR23026">
    <property type="entry name" value="NADPH NITROREDUCTASE"/>
    <property type="match status" value="1"/>
</dbReference>
<accession>A0A7I7WLV2</accession>
<dbReference type="InterPro" id="IPR029479">
    <property type="entry name" value="Nitroreductase"/>
</dbReference>
<sequence length="221" mass="24549">MTESFSEFAKIVQERHSIRMFLRDKPVPRELLDEALALAVRAPSNSNIQPWRLFLATGPRRDRLVEALLAQASTGYPATVGLPESFARLRREIGALVYGSMGIERNDGEGRRIAQLRNWEFFRAPVAGVVCMHRDLGHADSLAVGMFLQTLLLALTERGLGTCLQVSVAHFPDVLREQLDIPDDLQILCGLAVGYADPDFPANRLQTPRNPVGENVVFLDS</sequence>
<dbReference type="RefSeq" id="WP_264001868.1">
    <property type="nucleotide sequence ID" value="NZ_AP022608.1"/>
</dbReference>
<evidence type="ECO:0000256" key="2">
    <source>
        <dbReference type="ARBA" id="ARBA00022643"/>
    </source>
</evidence>
<protein>
    <submittedName>
        <fullName evidence="5">Oxidoreductase</fullName>
    </submittedName>
</protein>
<dbReference type="SUPFAM" id="SSF55469">
    <property type="entry name" value="FMN-dependent nitroreductase-like"/>
    <property type="match status" value="1"/>
</dbReference>
<evidence type="ECO:0000256" key="1">
    <source>
        <dbReference type="ARBA" id="ARBA00022630"/>
    </source>
</evidence>
<dbReference type="KEGG" id="mgad:MGAD_18660"/>
<dbReference type="CDD" id="cd02136">
    <property type="entry name" value="PnbA_NfnB-like"/>
    <property type="match status" value="1"/>
</dbReference>
<dbReference type="AlphaFoldDB" id="A0A7I7WLV2"/>
<organism evidence="5 6">
    <name type="scientific">Mycolicibacterium gadium</name>
    <name type="common">Mycobacterium gadium</name>
    <dbReference type="NCBI Taxonomy" id="1794"/>
    <lineage>
        <taxon>Bacteria</taxon>
        <taxon>Bacillati</taxon>
        <taxon>Actinomycetota</taxon>
        <taxon>Actinomycetes</taxon>
        <taxon>Mycobacteriales</taxon>
        <taxon>Mycobacteriaceae</taxon>
        <taxon>Mycolicibacterium</taxon>
    </lineage>
</organism>
<name>A0A7I7WLV2_MYCGU</name>
<dbReference type="InterPro" id="IPR050627">
    <property type="entry name" value="Nitroreductase/BluB"/>
</dbReference>
<proteinExistence type="predicted"/>
<dbReference type="InterPro" id="IPR000415">
    <property type="entry name" value="Nitroreductase-like"/>
</dbReference>
<evidence type="ECO:0000313" key="5">
    <source>
        <dbReference type="EMBL" id="BBZ17531.1"/>
    </source>
</evidence>
<dbReference type="EMBL" id="AP022608">
    <property type="protein sequence ID" value="BBZ17531.1"/>
    <property type="molecule type" value="Genomic_DNA"/>
</dbReference>
<dbReference type="Proteomes" id="UP000466187">
    <property type="component" value="Chromosome"/>
</dbReference>
<gene>
    <name evidence="5" type="ORF">MGAD_18660</name>
</gene>
<evidence type="ECO:0000259" key="4">
    <source>
        <dbReference type="Pfam" id="PF00881"/>
    </source>
</evidence>
<keyword evidence="2" id="KW-0288">FMN</keyword>
<feature type="domain" description="Nitroreductase" evidence="4">
    <location>
        <begin position="13"/>
        <end position="195"/>
    </location>
</feature>
<reference evidence="5 6" key="1">
    <citation type="journal article" date="2019" name="Emerg. Microbes Infect.">
        <title>Comprehensive subspecies identification of 175 nontuberculous mycobacteria species based on 7547 genomic profiles.</title>
        <authorList>
            <person name="Matsumoto Y."/>
            <person name="Kinjo T."/>
            <person name="Motooka D."/>
            <person name="Nabeya D."/>
            <person name="Jung N."/>
            <person name="Uechi K."/>
            <person name="Horii T."/>
            <person name="Iida T."/>
            <person name="Fujita J."/>
            <person name="Nakamura S."/>
        </authorList>
    </citation>
    <scope>NUCLEOTIDE SEQUENCE [LARGE SCALE GENOMIC DNA]</scope>
    <source>
        <strain evidence="5 6">JCM 12688</strain>
    </source>
</reference>
<dbReference type="Pfam" id="PF00881">
    <property type="entry name" value="Nitroreductase"/>
    <property type="match status" value="1"/>
</dbReference>
<dbReference type="Gene3D" id="3.40.109.10">
    <property type="entry name" value="NADH Oxidase"/>
    <property type="match status" value="1"/>
</dbReference>
<dbReference type="PANTHER" id="PTHR23026:SF90">
    <property type="entry name" value="IODOTYROSINE DEIODINASE 1"/>
    <property type="match status" value="1"/>
</dbReference>